<dbReference type="AlphaFoldDB" id="W2XPE0"/>
<protein>
    <submittedName>
        <fullName evidence="1">Uncharacterized protein</fullName>
    </submittedName>
</protein>
<evidence type="ECO:0000313" key="1">
    <source>
        <dbReference type="EMBL" id="ETP24382.1"/>
    </source>
</evidence>
<sequence>VIFTPVAFARVYSYPIQYIFVLPSLSAERGLIVAVDEAEVAVRGTVDSNEAELPSLSVAVPNTVTRTFGVEAKLGAAASELGVTANEGNAALNADPSSRI</sequence>
<proteinExistence type="predicted"/>
<accession>W2XPE0</accession>
<reference evidence="1 2" key="1">
    <citation type="submission" date="2013-11" db="EMBL/GenBank/DDBJ databases">
        <title>The Genome Sequence of Phytophthora parasitica CJ01A1.</title>
        <authorList>
            <consortium name="The Broad Institute Genomics Platform"/>
            <person name="Russ C."/>
            <person name="Tyler B."/>
            <person name="Panabieres F."/>
            <person name="Shan W."/>
            <person name="Tripathy S."/>
            <person name="Grunwald N."/>
            <person name="Machado M."/>
            <person name="Johnson C.S."/>
            <person name="Walker B."/>
            <person name="Young S.K."/>
            <person name="Zeng Q."/>
            <person name="Gargeya S."/>
            <person name="Fitzgerald M."/>
            <person name="Haas B."/>
            <person name="Abouelleil A."/>
            <person name="Allen A.W."/>
            <person name="Alvarado L."/>
            <person name="Arachchi H.M."/>
            <person name="Berlin A.M."/>
            <person name="Chapman S.B."/>
            <person name="Gainer-Dewar J."/>
            <person name="Goldberg J."/>
            <person name="Griggs A."/>
            <person name="Gujja S."/>
            <person name="Hansen M."/>
            <person name="Howarth C."/>
            <person name="Imamovic A."/>
            <person name="Ireland A."/>
            <person name="Larimer J."/>
            <person name="McCowan C."/>
            <person name="Murphy C."/>
            <person name="Pearson M."/>
            <person name="Poon T.W."/>
            <person name="Priest M."/>
            <person name="Roberts A."/>
            <person name="Saif S."/>
            <person name="Shea T."/>
            <person name="Sisk P."/>
            <person name="Sykes S."/>
            <person name="Wortman J."/>
            <person name="Nusbaum C."/>
            <person name="Birren B."/>
        </authorList>
    </citation>
    <scope>NUCLEOTIDE SEQUENCE [LARGE SCALE GENOMIC DNA]</scope>
    <source>
        <strain evidence="1 2">CJ01A1</strain>
    </source>
</reference>
<gene>
    <name evidence="1" type="ORF">F441_02606</name>
</gene>
<evidence type="ECO:0000313" key="2">
    <source>
        <dbReference type="Proteomes" id="UP000018958"/>
    </source>
</evidence>
<dbReference type="Proteomes" id="UP000018958">
    <property type="component" value="Unassembled WGS sequence"/>
</dbReference>
<dbReference type="EMBL" id="ANIX01000547">
    <property type="protein sequence ID" value="ETP24382.1"/>
    <property type="molecule type" value="Genomic_DNA"/>
</dbReference>
<comment type="caution">
    <text evidence="1">The sequence shown here is derived from an EMBL/GenBank/DDBJ whole genome shotgun (WGS) entry which is preliminary data.</text>
</comment>
<name>W2XPE0_PHYNI</name>
<organism evidence="1 2">
    <name type="scientific">Phytophthora nicotianae CJ01A1</name>
    <dbReference type="NCBI Taxonomy" id="1317063"/>
    <lineage>
        <taxon>Eukaryota</taxon>
        <taxon>Sar</taxon>
        <taxon>Stramenopiles</taxon>
        <taxon>Oomycota</taxon>
        <taxon>Peronosporomycetes</taxon>
        <taxon>Peronosporales</taxon>
        <taxon>Peronosporaceae</taxon>
        <taxon>Phytophthora</taxon>
    </lineage>
</organism>
<feature type="non-terminal residue" evidence="1">
    <location>
        <position position="1"/>
    </location>
</feature>